<organism evidence="2 3">
    <name type="scientific">Luteolibacter algae</name>
    <dbReference type="NCBI Taxonomy" id="454151"/>
    <lineage>
        <taxon>Bacteria</taxon>
        <taxon>Pseudomonadati</taxon>
        <taxon>Verrucomicrobiota</taxon>
        <taxon>Verrucomicrobiia</taxon>
        <taxon>Verrucomicrobiales</taxon>
        <taxon>Verrucomicrobiaceae</taxon>
        <taxon>Luteolibacter</taxon>
    </lineage>
</organism>
<dbReference type="EMBL" id="JBHUIT010000002">
    <property type="protein sequence ID" value="MFD2255318.1"/>
    <property type="molecule type" value="Genomic_DNA"/>
</dbReference>
<name>A0ABW5D4T1_9BACT</name>
<keyword evidence="1" id="KW-1133">Transmembrane helix</keyword>
<comment type="caution">
    <text evidence="2">The sequence shown here is derived from an EMBL/GenBank/DDBJ whole genome shotgun (WGS) entry which is preliminary data.</text>
</comment>
<keyword evidence="1" id="KW-0472">Membrane</keyword>
<evidence type="ECO:0000313" key="3">
    <source>
        <dbReference type="Proteomes" id="UP001597375"/>
    </source>
</evidence>
<sequence>MTETEPTIEAEVVEIDGIAVDPRAAADHTRQEWKDWRKWQGKVRQLDARWMPLWIVLGFILLVLVVAIGMCAAVLWLGYKFVKNILGGIASVFIPSHELQRR</sequence>
<gene>
    <name evidence="2" type="ORF">ACFSSA_01400</name>
</gene>
<protein>
    <submittedName>
        <fullName evidence="2">Uncharacterized protein</fullName>
    </submittedName>
</protein>
<feature type="transmembrane region" description="Helical" evidence="1">
    <location>
        <begin position="53"/>
        <end position="77"/>
    </location>
</feature>
<reference evidence="3" key="1">
    <citation type="journal article" date="2019" name="Int. J. Syst. Evol. Microbiol.">
        <title>The Global Catalogue of Microorganisms (GCM) 10K type strain sequencing project: providing services to taxonomists for standard genome sequencing and annotation.</title>
        <authorList>
            <consortium name="The Broad Institute Genomics Platform"/>
            <consortium name="The Broad Institute Genome Sequencing Center for Infectious Disease"/>
            <person name="Wu L."/>
            <person name="Ma J."/>
        </authorList>
    </citation>
    <scope>NUCLEOTIDE SEQUENCE [LARGE SCALE GENOMIC DNA]</scope>
    <source>
        <strain evidence="3">CGMCC 4.7106</strain>
    </source>
</reference>
<keyword evidence="3" id="KW-1185">Reference proteome</keyword>
<keyword evidence="1" id="KW-0812">Transmembrane</keyword>
<evidence type="ECO:0000256" key="1">
    <source>
        <dbReference type="SAM" id="Phobius"/>
    </source>
</evidence>
<dbReference type="RefSeq" id="WP_386817978.1">
    <property type="nucleotide sequence ID" value="NZ_JBHUIT010000002.1"/>
</dbReference>
<evidence type="ECO:0000313" key="2">
    <source>
        <dbReference type="EMBL" id="MFD2255318.1"/>
    </source>
</evidence>
<proteinExistence type="predicted"/>
<dbReference type="Proteomes" id="UP001597375">
    <property type="component" value="Unassembled WGS sequence"/>
</dbReference>
<accession>A0ABW5D4T1</accession>